<dbReference type="Proteomes" id="UP000237000">
    <property type="component" value="Unassembled WGS sequence"/>
</dbReference>
<dbReference type="InterPro" id="IPR042197">
    <property type="entry name" value="Apaf_helical"/>
</dbReference>
<comment type="caution">
    <text evidence="5">The sequence shown here is derived from an EMBL/GenBank/DDBJ whole genome shotgun (WGS) entry which is preliminary data.</text>
</comment>
<dbReference type="AlphaFoldDB" id="A0A2P5DAK6"/>
<feature type="domain" description="Disease resistance R13L4/SHOC-2-like LRR" evidence="4">
    <location>
        <begin position="239"/>
        <end position="550"/>
    </location>
</feature>
<evidence type="ECO:0000256" key="2">
    <source>
        <dbReference type="ARBA" id="ARBA00022821"/>
    </source>
</evidence>
<dbReference type="PANTHER" id="PTHR23155:SF1185">
    <property type="entry name" value="DISEASE RESISTANCE RPP8-LIKE PROTEIN 3-RELATED"/>
    <property type="match status" value="1"/>
</dbReference>
<dbReference type="InterPro" id="IPR055414">
    <property type="entry name" value="LRR_R13L4/SHOC2-like"/>
</dbReference>
<dbReference type="GO" id="GO:0043531">
    <property type="term" value="F:ADP binding"/>
    <property type="evidence" value="ECO:0007669"/>
    <property type="project" value="InterPro"/>
</dbReference>
<dbReference type="Pfam" id="PF23559">
    <property type="entry name" value="WHD_DRP"/>
    <property type="match status" value="1"/>
</dbReference>
<gene>
    <name evidence="5" type="ORF">TorRG33x02_256990</name>
</gene>
<reference evidence="6" key="1">
    <citation type="submission" date="2016-06" db="EMBL/GenBank/DDBJ databases">
        <title>Parallel loss of symbiosis genes in relatives of nitrogen-fixing non-legume Parasponia.</title>
        <authorList>
            <person name="Van Velzen R."/>
            <person name="Holmer R."/>
            <person name="Bu F."/>
            <person name="Rutten L."/>
            <person name="Van Zeijl A."/>
            <person name="Liu W."/>
            <person name="Santuari L."/>
            <person name="Cao Q."/>
            <person name="Sharma T."/>
            <person name="Shen D."/>
            <person name="Roswanjaya Y."/>
            <person name="Wardhani T."/>
            <person name="Kalhor M.S."/>
            <person name="Jansen J."/>
            <person name="Van den Hoogen J."/>
            <person name="Gungor B."/>
            <person name="Hartog M."/>
            <person name="Hontelez J."/>
            <person name="Verver J."/>
            <person name="Yang W.-C."/>
            <person name="Schijlen E."/>
            <person name="Repin R."/>
            <person name="Schilthuizen M."/>
            <person name="Schranz E."/>
            <person name="Heidstra R."/>
            <person name="Miyata K."/>
            <person name="Fedorova E."/>
            <person name="Kohlen W."/>
            <person name="Bisseling T."/>
            <person name="Smit S."/>
            <person name="Geurts R."/>
        </authorList>
    </citation>
    <scope>NUCLEOTIDE SEQUENCE [LARGE SCALE GENOMIC DNA]</scope>
    <source>
        <strain evidence="6">cv. RG33-2</strain>
    </source>
</reference>
<dbReference type="InterPro" id="IPR058922">
    <property type="entry name" value="WHD_DRP"/>
</dbReference>
<dbReference type="InterPro" id="IPR032675">
    <property type="entry name" value="LRR_dom_sf"/>
</dbReference>
<dbReference type="PANTHER" id="PTHR23155">
    <property type="entry name" value="DISEASE RESISTANCE PROTEIN RP"/>
    <property type="match status" value="1"/>
</dbReference>
<dbReference type="EMBL" id="JXTC01000283">
    <property type="protein sequence ID" value="PON70333.1"/>
    <property type="molecule type" value="Genomic_DNA"/>
</dbReference>
<organism evidence="5 6">
    <name type="scientific">Trema orientale</name>
    <name type="common">Charcoal tree</name>
    <name type="synonym">Celtis orientalis</name>
    <dbReference type="NCBI Taxonomy" id="63057"/>
    <lineage>
        <taxon>Eukaryota</taxon>
        <taxon>Viridiplantae</taxon>
        <taxon>Streptophyta</taxon>
        <taxon>Embryophyta</taxon>
        <taxon>Tracheophyta</taxon>
        <taxon>Spermatophyta</taxon>
        <taxon>Magnoliopsida</taxon>
        <taxon>eudicotyledons</taxon>
        <taxon>Gunneridae</taxon>
        <taxon>Pentapetalae</taxon>
        <taxon>rosids</taxon>
        <taxon>fabids</taxon>
        <taxon>Rosales</taxon>
        <taxon>Cannabaceae</taxon>
        <taxon>Trema</taxon>
    </lineage>
</organism>
<dbReference type="Pfam" id="PF23598">
    <property type="entry name" value="LRR_14"/>
    <property type="match status" value="1"/>
</dbReference>
<feature type="domain" description="Disease resistance protein winged helix" evidence="3">
    <location>
        <begin position="88"/>
        <end position="155"/>
    </location>
</feature>
<evidence type="ECO:0000313" key="5">
    <source>
        <dbReference type="EMBL" id="PON70333.1"/>
    </source>
</evidence>
<dbReference type="InterPro" id="IPR036388">
    <property type="entry name" value="WH-like_DNA-bd_sf"/>
</dbReference>
<keyword evidence="1" id="KW-0677">Repeat</keyword>
<keyword evidence="6" id="KW-1185">Reference proteome</keyword>
<proteinExistence type="predicted"/>
<dbReference type="GO" id="GO:0098542">
    <property type="term" value="P:defense response to other organism"/>
    <property type="evidence" value="ECO:0007669"/>
    <property type="project" value="TreeGrafter"/>
</dbReference>
<dbReference type="Gene3D" id="1.10.8.430">
    <property type="entry name" value="Helical domain of apoptotic protease-activating factors"/>
    <property type="match status" value="1"/>
</dbReference>
<evidence type="ECO:0000259" key="4">
    <source>
        <dbReference type="Pfam" id="PF23598"/>
    </source>
</evidence>
<evidence type="ECO:0000259" key="3">
    <source>
        <dbReference type="Pfam" id="PF23559"/>
    </source>
</evidence>
<protein>
    <submittedName>
        <fullName evidence="5">NB-ARC domain, LRR domain containing protein</fullName>
    </submittedName>
</protein>
<evidence type="ECO:0000313" key="6">
    <source>
        <dbReference type="Proteomes" id="UP000237000"/>
    </source>
</evidence>
<dbReference type="InterPro" id="IPR044974">
    <property type="entry name" value="Disease_R_plants"/>
</dbReference>
<dbReference type="InterPro" id="IPR027417">
    <property type="entry name" value="P-loop_NTPase"/>
</dbReference>
<dbReference type="Gene3D" id="1.10.10.10">
    <property type="entry name" value="Winged helix-like DNA-binding domain superfamily/Winged helix DNA-binding domain"/>
    <property type="match status" value="1"/>
</dbReference>
<name>A0A2P5DAK6_TREOI</name>
<dbReference type="OrthoDB" id="664281at2759"/>
<dbReference type="SUPFAM" id="SSF52058">
    <property type="entry name" value="L domain-like"/>
    <property type="match status" value="1"/>
</dbReference>
<dbReference type="Gene3D" id="3.80.10.10">
    <property type="entry name" value="Ribonuclease Inhibitor"/>
    <property type="match status" value="2"/>
</dbReference>
<sequence>MKELGEKMLEHCTGLPLAITVLGELLSKRRTPNEWKEMLHNNMRTFIHEERRKDQEDLKYSDILWVLGLGYHDLPHNLRQDLLHLAHFPKDSEIKVKELCRIWKAEGFMDIDEGHEATNRRFNMLKDEGLIQVEKLDSYGMIKTIRICNLTRDLCITSDKDGNNFWEIMDSRKEMDQYSSSPDTFEDVKPTYKTHSVAIYVNRDVAEEFFPLINNDRKAGLRTLICFNRLPYPSYEQVIQPLLRRFQKLRVLKFENISYGYVGKLPEEIGELVHLRFLSLKGSHVEQVPSSIGNLIFLQTLDLRTNWKSEFPNVLRRLKQLRHLYLPLRCHISGNKLMFSHLKKIETLVNIPLRYCDLNDRETTNLIYKVRKFKVYFHASLWKDFNLKSSGTSQRRYLDSLALDNLSRSRVDVVQFLSGHRTRKLHLEGKITQLPEEQFVPLLTKLTLERTYLHNDPMETLAKLPELKILLLKHNAFEGNKMVCSHNGFPRLEYLSLIALEQLEEWNVEEGALSSLSNLLIEDCYKLLTIPSGLRNVTKLKKLVIKRMPREFTTKVEERGNDFYKVQHVPSVELLKVLSGFQLNDPSVRCCSRIGIPLARHSFPGDDEARSPAIDVGRVAQRKKKATKLLLFVDVSCDFILFAAIRHHN</sequence>
<dbReference type="InParanoid" id="A0A2P5DAK6"/>
<dbReference type="SUPFAM" id="SSF52540">
    <property type="entry name" value="P-loop containing nucleoside triphosphate hydrolases"/>
    <property type="match status" value="1"/>
</dbReference>
<accession>A0A2P5DAK6</accession>
<evidence type="ECO:0000256" key="1">
    <source>
        <dbReference type="ARBA" id="ARBA00022737"/>
    </source>
</evidence>
<keyword evidence="2" id="KW-0611">Plant defense</keyword>